<evidence type="ECO:0000256" key="7">
    <source>
        <dbReference type="ARBA" id="ARBA00023180"/>
    </source>
</evidence>
<dbReference type="PANTHER" id="PTHR42643">
    <property type="entry name" value="IONOTROPIC RECEPTOR 20A-RELATED"/>
    <property type="match status" value="1"/>
</dbReference>
<proteinExistence type="predicted"/>
<comment type="caution">
    <text evidence="9">The sequence shown here is derived from an EMBL/GenBank/DDBJ whole genome shotgun (WGS) entry which is preliminary data.</text>
</comment>
<dbReference type="EMBL" id="CAJPIN010087419">
    <property type="protein sequence ID" value="CAG2068348.1"/>
    <property type="molecule type" value="Genomic_DNA"/>
</dbReference>
<evidence type="ECO:0000256" key="6">
    <source>
        <dbReference type="ARBA" id="ARBA00023170"/>
    </source>
</evidence>
<protein>
    <recommendedName>
        <fullName evidence="11">ATP synthase F0 subunit 8</fullName>
    </recommendedName>
</protein>
<keyword evidence="7" id="KW-0325">Glycoprotein</keyword>
<keyword evidence="6" id="KW-0675">Receptor</keyword>
<dbReference type="SUPFAM" id="SSF53850">
    <property type="entry name" value="Periplasmic binding protein-like II"/>
    <property type="match status" value="1"/>
</dbReference>
<dbReference type="Proteomes" id="UP001153148">
    <property type="component" value="Unassembled WGS sequence"/>
</dbReference>
<evidence type="ECO:0008006" key="11">
    <source>
        <dbReference type="Google" id="ProtNLM"/>
    </source>
</evidence>
<comment type="subcellular location">
    <subcellularLocation>
        <location evidence="1">Cell membrane</location>
        <topology evidence="1">Multi-pass membrane protein</topology>
    </subcellularLocation>
</comment>
<dbReference type="InterPro" id="IPR052192">
    <property type="entry name" value="Insect_Ionotropic_Sensory_Rcpt"/>
</dbReference>
<evidence type="ECO:0000256" key="8">
    <source>
        <dbReference type="SAM" id="Phobius"/>
    </source>
</evidence>
<dbReference type="Gene3D" id="3.40.190.10">
    <property type="entry name" value="Periplasmic binding protein-like II"/>
    <property type="match status" value="1"/>
</dbReference>
<sequence length="113" mass="12678">MGLLVGEEVDSSAVSLTITRERSQNVIFSATIHSFKNSMYIRQPSVSDLSWRYFTMPFSSQLWLAMVASMCVTVLALVFLYLMAERFLPHQGAEVQTCSTCLLKIIGIFCQQG</sequence>
<accession>A0ABN7PKM6</accession>
<keyword evidence="4 8" id="KW-1133">Transmembrane helix</keyword>
<organism evidence="9 10">
    <name type="scientific">Timema podura</name>
    <name type="common">Walking stick</name>
    <dbReference type="NCBI Taxonomy" id="61482"/>
    <lineage>
        <taxon>Eukaryota</taxon>
        <taxon>Metazoa</taxon>
        <taxon>Ecdysozoa</taxon>
        <taxon>Arthropoda</taxon>
        <taxon>Hexapoda</taxon>
        <taxon>Insecta</taxon>
        <taxon>Pterygota</taxon>
        <taxon>Neoptera</taxon>
        <taxon>Polyneoptera</taxon>
        <taxon>Phasmatodea</taxon>
        <taxon>Timematodea</taxon>
        <taxon>Timematoidea</taxon>
        <taxon>Timematidae</taxon>
        <taxon>Timema</taxon>
    </lineage>
</organism>
<dbReference type="PANTHER" id="PTHR42643:SF24">
    <property type="entry name" value="IONOTROPIC RECEPTOR 60A"/>
    <property type="match status" value="1"/>
</dbReference>
<evidence type="ECO:0000256" key="2">
    <source>
        <dbReference type="ARBA" id="ARBA00022475"/>
    </source>
</evidence>
<feature type="transmembrane region" description="Helical" evidence="8">
    <location>
        <begin position="62"/>
        <end position="82"/>
    </location>
</feature>
<keyword evidence="2" id="KW-1003">Cell membrane</keyword>
<evidence type="ECO:0000256" key="3">
    <source>
        <dbReference type="ARBA" id="ARBA00022692"/>
    </source>
</evidence>
<keyword evidence="5 8" id="KW-0472">Membrane</keyword>
<evidence type="ECO:0000313" key="10">
    <source>
        <dbReference type="Proteomes" id="UP001153148"/>
    </source>
</evidence>
<gene>
    <name evidence="9" type="ORF">TPAB3V08_LOCUS15291</name>
</gene>
<reference evidence="9" key="1">
    <citation type="submission" date="2021-03" db="EMBL/GenBank/DDBJ databases">
        <authorList>
            <person name="Tran Van P."/>
        </authorList>
    </citation>
    <scope>NUCLEOTIDE SEQUENCE</scope>
</reference>
<keyword evidence="10" id="KW-1185">Reference proteome</keyword>
<evidence type="ECO:0000256" key="4">
    <source>
        <dbReference type="ARBA" id="ARBA00022989"/>
    </source>
</evidence>
<keyword evidence="3 8" id="KW-0812">Transmembrane</keyword>
<name>A0ABN7PKM6_TIMPD</name>
<evidence type="ECO:0000313" key="9">
    <source>
        <dbReference type="EMBL" id="CAG2068348.1"/>
    </source>
</evidence>
<evidence type="ECO:0000256" key="1">
    <source>
        <dbReference type="ARBA" id="ARBA00004651"/>
    </source>
</evidence>
<evidence type="ECO:0000256" key="5">
    <source>
        <dbReference type="ARBA" id="ARBA00023136"/>
    </source>
</evidence>